<dbReference type="AlphaFoldDB" id="A0ABD2X111"/>
<accession>A0ABD2X111</accession>
<comment type="caution">
    <text evidence="2">The sequence shown here is derived from an EMBL/GenBank/DDBJ whole genome shotgun (WGS) entry which is preliminary data.</text>
</comment>
<evidence type="ECO:0000313" key="2">
    <source>
        <dbReference type="EMBL" id="KAL3398890.1"/>
    </source>
</evidence>
<evidence type="ECO:0000256" key="1">
    <source>
        <dbReference type="SAM" id="MobiDB-lite"/>
    </source>
</evidence>
<organism evidence="2 3">
    <name type="scientific">Trichogramma kaykai</name>
    <dbReference type="NCBI Taxonomy" id="54128"/>
    <lineage>
        <taxon>Eukaryota</taxon>
        <taxon>Metazoa</taxon>
        <taxon>Ecdysozoa</taxon>
        <taxon>Arthropoda</taxon>
        <taxon>Hexapoda</taxon>
        <taxon>Insecta</taxon>
        <taxon>Pterygota</taxon>
        <taxon>Neoptera</taxon>
        <taxon>Endopterygota</taxon>
        <taxon>Hymenoptera</taxon>
        <taxon>Apocrita</taxon>
        <taxon>Proctotrupomorpha</taxon>
        <taxon>Chalcidoidea</taxon>
        <taxon>Trichogrammatidae</taxon>
        <taxon>Trichogramma</taxon>
    </lineage>
</organism>
<feature type="region of interest" description="Disordered" evidence="1">
    <location>
        <begin position="1"/>
        <end position="25"/>
    </location>
</feature>
<protein>
    <submittedName>
        <fullName evidence="2">Uncharacterized protein</fullName>
    </submittedName>
</protein>
<dbReference type="EMBL" id="JBJJXI010000059">
    <property type="protein sequence ID" value="KAL3398890.1"/>
    <property type="molecule type" value="Genomic_DNA"/>
</dbReference>
<gene>
    <name evidence="2" type="ORF">TKK_007986</name>
</gene>
<evidence type="ECO:0000313" key="3">
    <source>
        <dbReference type="Proteomes" id="UP001627154"/>
    </source>
</evidence>
<proteinExistence type="predicted"/>
<keyword evidence="3" id="KW-1185">Reference proteome</keyword>
<dbReference type="Proteomes" id="UP001627154">
    <property type="component" value="Unassembled WGS sequence"/>
</dbReference>
<reference evidence="2 3" key="1">
    <citation type="journal article" date="2024" name="bioRxiv">
        <title>A reference genome for Trichogramma kaykai: A tiny desert-dwelling parasitoid wasp with competing sex-ratio distorters.</title>
        <authorList>
            <person name="Culotta J."/>
            <person name="Lindsey A.R."/>
        </authorList>
    </citation>
    <scope>NUCLEOTIDE SEQUENCE [LARGE SCALE GENOMIC DNA]</scope>
    <source>
        <strain evidence="2 3">KSX58</strain>
    </source>
</reference>
<feature type="compositionally biased region" description="Basic and acidic residues" evidence="1">
    <location>
        <begin position="1"/>
        <end position="19"/>
    </location>
</feature>
<sequence>MAREKLERRSMLNRHEAKSSKVRPTPRIVCTGREVSEKMLLSGVFDVAPEHRANLTIAGTHRHITHPPSERIQSIASPAAVAQISREPWCRVPTELHGSKRCMNVKKVNDNRIEVVKRQIHLCCTNDGKRHRV</sequence>
<name>A0ABD2X111_9HYME</name>